<dbReference type="InterPro" id="IPR050624">
    <property type="entry name" value="HTH-type_Tx_Regulator"/>
</dbReference>
<reference evidence="4" key="1">
    <citation type="journal article" date="2021" name="PeerJ">
        <title>Extensive microbial diversity within the chicken gut microbiome revealed by metagenomics and culture.</title>
        <authorList>
            <person name="Gilroy R."/>
            <person name="Ravi A."/>
            <person name="Getino M."/>
            <person name="Pursley I."/>
            <person name="Horton D.L."/>
            <person name="Alikhan N.F."/>
            <person name="Baker D."/>
            <person name="Gharbi K."/>
            <person name="Hall N."/>
            <person name="Watson M."/>
            <person name="Adriaenssens E.M."/>
            <person name="Foster-Nyarko E."/>
            <person name="Jarju S."/>
            <person name="Secka A."/>
            <person name="Antonio M."/>
            <person name="Oren A."/>
            <person name="Chaudhuri R.R."/>
            <person name="La Ragione R."/>
            <person name="Hildebrand F."/>
            <person name="Pallen M.J."/>
        </authorList>
    </citation>
    <scope>NUCLEOTIDE SEQUENCE</scope>
    <source>
        <strain evidence="4">ChiSxjej1B13-11762</strain>
    </source>
</reference>
<evidence type="ECO:0000313" key="5">
    <source>
        <dbReference type="Proteomes" id="UP000824263"/>
    </source>
</evidence>
<comment type="caution">
    <text evidence="4">The sequence shown here is derived from an EMBL/GenBank/DDBJ whole genome shotgun (WGS) entry which is preliminary data.</text>
</comment>
<evidence type="ECO:0000256" key="1">
    <source>
        <dbReference type="ARBA" id="ARBA00023125"/>
    </source>
</evidence>
<protein>
    <submittedName>
        <fullName evidence="4">TetR/AcrR family transcriptional regulator C-terminal domain-containing protein</fullName>
    </submittedName>
</protein>
<dbReference type="InterPro" id="IPR009057">
    <property type="entry name" value="Homeodomain-like_sf"/>
</dbReference>
<gene>
    <name evidence="4" type="ORF">H9873_05430</name>
</gene>
<evidence type="ECO:0000313" key="4">
    <source>
        <dbReference type="EMBL" id="HIW83745.1"/>
    </source>
</evidence>
<dbReference type="Pfam" id="PF00440">
    <property type="entry name" value="TetR_N"/>
    <property type="match status" value="1"/>
</dbReference>
<proteinExistence type="predicted"/>
<dbReference type="Proteomes" id="UP000824263">
    <property type="component" value="Unassembled WGS sequence"/>
</dbReference>
<dbReference type="AlphaFoldDB" id="A0A9D1UEP7"/>
<dbReference type="SUPFAM" id="SSF46689">
    <property type="entry name" value="Homeodomain-like"/>
    <property type="match status" value="1"/>
</dbReference>
<evidence type="ECO:0000259" key="3">
    <source>
        <dbReference type="PROSITE" id="PS50977"/>
    </source>
</evidence>
<name>A0A9D1UEP7_9FIRM</name>
<organism evidence="4 5">
    <name type="scientific">Candidatus Dorea gallistercoris</name>
    <dbReference type="NCBI Taxonomy" id="2838542"/>
    <lineage>
        <taxon>Bacteria</taxon>
        <taxon>Bacillati</taxon>
        <taxon>Bacillota</taxon>
        <taxon>Clostridia</taxon>
        <taxon>Lachnospirales</taxon>
        <taxon>Lachnospiraceae</taxon>
        <taxon>Dorea</taxon>
    </lineage>
</organism>
<reference evidence="4" key="2">
    <citation type="submission" date="2021-04" db="EMBL/GenBank/DDBJ databases">
        <authorList>
            <person name="Gilroy R."/>
        </authorList>
    </citation>
    <scope>NUCLEOTIDE SEQUENCE</scope>
    <source>
        <strain evidence="4">ChiSxjej1B13-11762</strain>
    </source>
</reference>
<accession>A0A9D1UEP7</accession>
<sequence>MAIDVKRLLAGALLSLCEQKPLSKITVTDLRQETGISRQTFYNHFKDKQHLIEYIYEAMIISEWKYPSVLNTDFCDALISCLECDVRYRSFLKQALQIKEQNCLQDFMYEHSKKFNRAWHQAYYGPDPMPEFLCFASDYHSAAQLYMRIEWILNDLPISVKQLAENIIRLRVVGLNDLFFGENKENSPYIEALKKIEYMD</sequence>
<dbReference type="Pfam" id="PF14278">
    <property type="entry name" value="TetR_C_8"/>
    <property type="match status" value="1"/>
</dbReference>
<feature type="domain" description="HTH tetR-type" evidence="3">
    <location>
        <begin position="3"/>
        <end position="63"/>
    </location>
</feature>
<dbReference type="InterPro" id="IPR001647">
    <property type="entry name" value="HTH_TetR"/>
</dbReference>
<evidence type="ECO:0000256" key="2">
    <source>
        <dbReference type="PROSITE-ProRule" id="PRU00335"/>
    </source>
</evidence>
<dbReference type="Gene3D" id="1.10.357.10">
    <property type="entry name" value="Tetracycline Repressor, domain 2"/>
    <property type="match status" value="1"/>
</dbReference>
<dbReference type="GO" id="GO:0003677">
    <property type="term" value="F:DNA binding"/>
    <property type="evidence" value="ECO:0007669"/>
    <property type="project" value="UniProtKB-UniRule"/>
</dbReference>
<feature type="DNA-binding region" description="H-T-H motif" evidence="2">
    <location>
        <begin position="26"/>
        <end position="45"/>
    </location>
</feature>
<dbReference type="EMBL" id="DXGF01000101">
    <property type="protein sequence ID" value="HIW83745.1"/>
    <property type="molecule type" value="Genomic_DNA"/>
</dbReference>
<keyword evidence="1 2" id="KW-0238">DNA-binding</keyword>
<dbReference type="InterPro" id="IPR039532">
    <property type="entry name" value="TetR_C_Firmicutes"/>
</dbReference>
<dbReference type="PANTHER" id="PTHR43479">
    <property type="entry name" value="ACREF/ENVCD OPERON REPRESSOR-RELATED"/>
    <property type="match status" value="1"/>
</dbReference>
<dbReference type="PROSITE" id="PS50977">
    <property type="entry name" value="HTH_TETR_2"/>
    <property type="match status" value="1"/>
</dbReference>
<dbReference type="PANTHER" id="PTHR43479:SF7">
    <property type="entry name" value="TETR-FAMILY TRANSCRIPTIONAL REGULATOR"/>
    <property type="match status" value="1"/>
</dbReference>